<dbReference type="EMBL" id="CP001357">
    <property type="protein sequence ID" value="ACN82933.1"/>
    <property type="molecule type" value="Genomic_DNA"/>
</dbReference>
<dbReference type="AlphaFoldDB" id="A0A3B6VB09"/>
<accession>A0A3B6VB09</accession>
<proteinExistence type="predicted"/>
<keyword evidence="2" id="KW-1185">Reference proteome</keyword>
<gene>
    <name evidence="1" type="ordered locus">BHWA1_00437</name>
</gene>
<dbReference type="STRING" id="565034.BHWA1_00437"/>
<dbReference type="InterPro" id="IPR010235">
    <property type="entry name" value="HepT"/>
</dbReference>
<protein>
    <submittedName>
        <fullName evidence="1">Nucleotidyltransferase substrate binding protein</fullName>
    </submittedName>
</protein>
<dbReference type="KEGG" id="bhy:BHWA1_00437"/>
<dbReference type="SUPFAM" id="SSF81593">
    <property type="entry name" value="Nucleotidyltransferase substrate binding subunit/domain"/>
    <property type="match status" value="1"/>
</dbReference>
<evidence type="ECO:0000313" key="1">
    <source>
        <dbReference type="EMBL" id="ACN82933.1"/>
    </source>
</evidence>
<dbReference type="Gene3D" id="1.20.120.330">
    <property type="entry name" value="Nucleotidyltransferases domain 2"/>
    <property type="match status" value="1"/>
</dbReference>
<organism evidence="1 2">
    <name type="scientific">Brachyspira hyodysenteriae (strain ATCC 49526 / WA1)</name>
    <dbReference type="NCBI Taxonomy" id="565034"/>
    <lineage>
        <taxon>Bacteria</taxon>
        <taxon>Pseudomonadati</taxon>
        <taxon>Spirochaetota</taxon>
        <taxon>Spirochaetia</taxon>
        <taxon>Brachyspirales</taxon>
        <taxon>Brachyspiraceae</taxon>
        <taxon>Brachyspira</taxon>
    </lineage>
</organism>
<evidence type="ECO:0000313" key="2">
    <source>
        <dbReference type="Proteomes" id="UP000001803"/>
    </source>
</evidence>
<dbReference type="Pfam" id="PF08780">
    <property type="entry name" value="NTase_sub_bind"/>
    <property type="match status" value="1"/>
</dbReference>
<reference evidence="1 2" key="1">
    <citation type="journal article" date="2009" name="PLoS ONE">
        <title>Genome sequence of the pathogenic intestinal spirochete Brachyspira hyodysenteriae reveals adaptations to its lifestyle in the porcine large intestine.</title>
        <authorList>
            <person name="Bellgard M.I."/>
            <person name="Wanchanthuek P."/>
            <person name="La T."/>
            <person name="Ryan K."/>
            <person name="Moolhuijzen P."/>
            <person name="Albertyn Z."/>
            <person name="Shaban B."/>
            <person name="Motro Y."/>
            <person name="Dunn D.S."/>
            <person name="Schibeci D."/>
            <person name="Hunter A."/>
            <person name="Barrero R."/>
            <person name="Phillips N.D."/>
            <person name="Hampson D.J."/>
        </authorList>
    </citation>
    <scope>NUCLEOTIDE SEQUENCE [LARGE SCALE GENOMIC DNA]</scope>
    <source>
        <strain evidence="2">ATCC 49526 / WA1</strain>
    </source>
</reference>
<sequence length="143" mass="16851">MNIGFIMPLNVETLEKSIKALEKSINVYYSYKEDENKDLIDTISLGVIHNFKIAYENSWKLMARWLDENISADTSHKTTKKGLFSLAGEYFLIDDVNMWIEFHNARNNTSHRYYGILSHEVLEYALKFPSYAEYLLKNLKERK</sequence>
<dbReference type="Proteomes" id="UP000001803">
    <property type="component" value="Chromosome"/>
</dbReference>
<dbReference type="GO" id="GO:0016740">
    <property type="term" value="F:transferase activity"/>
    <property type="evidence" value="ECO:0007669"/>
    <property type="project" value="UniProtKB-KW"/>
</dbReference>
<name>A0A3B6VB09_BRAHW</name>